<keyword evidence="2" id="KW-1133">Transmembrane helix</keyword>
<keyword evidence="5" id="KW-1185">Reference proteome</keyword>
<evidence type="ECO:0000259" key="3">
    <source>
        <dbReference type="PROSITE" id="PS50887"/>
    </source>
</evidence>
<dbReference type="PANTHER" id="PTHR46663:SF2">
    <property type="entry name" value="GGDEF DOMAIN-CONTAINING PROTEIN"/>
    <property type="match status" value="1"/>
</dbReference>
<dbReference type="InterPro" id="IPR043128">
    <property type="entry name" value="Rev_trsase/Diguanyl_cyclase"/>
</dbReference>
<dbReference type="Gene3D" id="3.30.70.270">
    <property type="match status" value="1"/>
</dbReference>
<feature type="transmembrane region" description="Helical" evidence="2">
    <location>
        <begin position="57"/>
        <end position="77"/>
    </location>
</feature>
<dbReference type="Pfam" id="PF00990">
    <property type="entry name" value="GGDEF"/>
    <property type="match status" value="1"/>
</dbReference>
<proteinExistence type="predicted"/>
<evidence type="ECO:0000256" key="2">
    <source>
        <dbReference type="SAM" id="Phobius"/>
    </source>
</evidence>
<dbReference type="SMART" id="SM00267">
    <property type="entry name" value="GGDEF"/>
    <property type="match status" value="1"/>
</dbReference>
<reference evidence="4" key="1">
    <citation type="submission" date="2019-12" db="EMBL/GenBank/DDBJ databases">
        <title>Comparative genomics gives insights into the taxonomy of the Azoarcus-Aromatoleum group and reveals separate origins of nif in the plant-associated Azoarcus and non-plant-associated Aromatoleum sub-groups.</title>
        <authorList>
            <person name="Lafos M."/>
            <person name="Maluk M."/>
            <person name="Batista M."/>
            <person name="Junghare M."/>
            <person name="Carmona M."/>
            <person name="Faoro H."/>
            <person name="Cruz L.M."/>
            <person name="Battistoni F."/>
            <person name="De Souza E."/>
            <person name="Pedrosa F."/>
            <person name="Chen W.-M."/>
            <person name="Poole P.S."/>
            <person name="Dixon R.A."/>
            <person name="James E.K."/>
        </authorList>
    </citation>
    <scope>NUCLEOTIDE SEQUENCE</scope>
    <source>
        <strain evidence="4">U120</strain>
    </source>
</reference>
<evidence type="ECO:0000313" key="4">
    <source>
        <dbReference type="EMBL" id="NMF94543.1"/>
    </source>
</evidence>
<dbReference type="NCBIfam" id="TIGR00254">
    <property type="entry name" value="GGDEF"/>
    <property type="match status" value="1"/>
</dbReference>
<dbReference type="CDD" id="cd01949">
    <property type="entry name" value="GGDEF"/>
    <property type="match status" value="1"/>
</dbReference>
<protein>
    <submittedName>
        <fullName evidence="4">Diguanylate cyclase</fullName>
    </submittedName>
</protein>
<feature type="domain" description="GGDEF" evidence="3">
    <location>
        <begin position="170"/>
        <end position="303"/>
    </location>
</feature>
<evidence type="ECO:0000313" key="5">
    <source>
        <dbReference type="Proteomes" id="UP000601990"/>
    </source>
</evidence>
<dbReference type="InterPro" id="IPR052163">
    <property type="entry name" value="DGC-Regulatory_Protein"/>
</dbReference>
<sequence length="308" mass="32718">MRDRTARLKSNSDLRASRSPGRSGAAVTAVIVLAAPPGARAADPAARLVECLEAAHLGLPFYAVTLAVLLVSIALIARGRSLAREQARAQAEALASRDQLIRTLQASGEALTRSLAQRSQELEAATRRLQETEHRLQYNAHTDPLTGLANRLLLGDRIAHAITRSKRHNCRTAVVLVNIDDFNGMNAAFGEAVGDEVLKAAAARLRGLVREQDTVARTGGDEFVIVLEEVFDTQDVQRVASAATTALAQEFEARGHALTLGASVGCAIYPDGGTDADGLLRHAGRLMRHAKRAKDLPPPQADPAASAA</sequence>
<dbReference type="Proteomes" id="UP000601990">
    <property type="component" value="Unassembled WGS sequence"/>
</dbReference>
<dbReference type="SUPFAM" id="SSF55073">
    <property type="entry name" value="Nucleotide cyclase"/>
    <property type="match status" value="1"/>
</dbReference>
<organism evidence="4 5">
    <name type="scientific">Aromatoleum buckelii</name>
    <dbReference type="NCBI Taxonomy" id="200254"/>
    <lineage>
        <taxon>Bacteria</taxon>
        <taxon>Pseudomonadati</taxon>
        <taxon>Pseudomonadota</taxon>
        <taxon>Betaproteobacteria</taxon>
        <taxon>Rhodocyclales</taxon>
        <taxon>Rhodocyclaceae</taxon>
        <taxon>Aromatoleum</taxon>
    </lineage>
</organism>
<dbReference type="InterPro" id="IPR029787">
    <property type="entry name" value="Nucleotide_cyclase"/>
</dbReference>
<comment type="caution">
    <text evidence="4">The sequence shown here is derived from an EMBL/GenBank/DDBJ whole genome shotgun (WGS) entry which is preliminary data.</text>
</comment>
<dbReference type="PANTHER" id="PTHR46663">
    <property type="entry name" value="DIGUANYLATE CYCLASE DGCT-RELATED"/>
    <property type="match status" value="1"/>
</dbReference>
<feature type="compositionally biased region" description="Basic and acidic residues" evidence="1">
    <location>
        <begin position="1"/>
        <end position="16"/>
    </location>
</feature>
<keyword evidence="2" id="KW-0472">Membrane</keyword>
<dbReference type="PROSITE" id="PS50887">
    <property type="entry name" value="GGDEF"/>
    <property type="match status" value="1"/>
</dbReference>
<name>A0ABX1N5J8_9RHOO</name>
<evidence type="ECO:0000256" key="1">
    <source>
        <dbReference type="SAM" id="MobiDB-lite"/>
    </source>
</evidence>
<dbReference type="EMBL" id="WTVH01000031">
    <property type="protein sequence ID" value="NMF94543.1"/>
    <property type="molecule type" value="Genomic_DNA"/>
</dbReference>
<gene>
    <name evidence="4" type="ORF">GO608_14535</name>
</gene>
<dbReference type="InterPro" id="IPR000160">
    <property type="entry name" value="GGDEF_dom"/>
</dbReference>
<feature type="region of interest" description="Disordered" evidence="1">
    <location>
        <begin position="1"/>
        <end position="21"/>
    </location>
</feature>
<accession>A0ABX1N5J8</accession>
<keyword evidence="2" id="KW-0812">Transmembrane</keyword>